<sequence length="83" mass="9611">MYKVKAYKNQDGVTLHLLGKDGQWEADKLTMLSDLIRRYNIPFVHIPMGKTLFEIKIISSDDIHSILFELERNGFILSSESLQ</sequence>
<reference evidence="1 2" key="1">
    <citation type="submission" date="2015-09" db="EMBL/GenBank/DDBJ databases">
        <title>A metagenomics-based metabolic model of nitrate-dependent anaerobic oxidation of methane by Methanoperedens-like archaea.</title>
        <authorList>
            <person name="Arshad A."/>
            <person name="Speth D.R."/>
            <person name="De Graaf R.M."/>
            <person name="Op Den Camp H.J."/>
            <person name="Jetten M.S."/>
            <person name="Welte C.U."/>
        </authorList>
    </citation>
    <scope>NUCLEOTIDE SEQUENCE [LARGE SCALE GENOMIC DNA]</scope>
</reference>
<organism evidence="1 2">
    <name type="scientific">Candidatus Methanoperedens nitratireducens</name>
    <dbReference type="NCBI Taxonomy" id="1392998"/>
    <lineage>
        <taxon>Archaea</taxon>
        <taxon>Methanobacteriati</taxon>
        <taxon>Methanobacteriota</taxon>
        <taxon>Stenosarchaea group</taxon>
        <taxon>Methanomicrobia</taxon>
        <taxon>Methanosarcinales</taxon>
        <taxon>ANME-2 cluster</taxon>
        <taxon>Candidatus Methanoperedentaceae</taxon>
        <taxon>Candidatus Methanoperedens</taxon>
    </lineage>
</organism>
<dbReference type="Proteomes" id="UP000050360">
    <property type="component" value="Unassembled WGS sequence"/>
</dbReference>
<evidence type="ECO:0000313" key="2">
    <source>
        <dbReference type="Proteomes" id="UP000050360"/>
    </source>
</evidence>
<name>A0A0P8A809_9EURY</name>
<accession>A0A0P8A809</accession>
<dbReference type="EMBL" id="LKCM01000100">
    <property type="protein sequence ID" value="KPQ44302.1"/>
    <property type="molecule type" value="Genomic_DNA"/>
</dbReference>
<protein>
    <submittedName>
        <fullName evidence="1">Uncharacterized protein</fullName>
    </submittedName>
</protein>
<gene>
    <name evidence="1" type="ORF">MPEBLZ_01163</name>
</gene>
<evidence type="ECO:0000313" key="1">
    <source>
        <dbReference type="EMBL" id="KPQ44302.1"/>
    </source>
</evidence>
<proteinExistence type="predicted"/>
<comment type="caution">
    <text evidence="1">The sequence shown here is derived from an EMBL/GenBank/DDBJ whole genome shotgun (WGS) entry which is preliminary data.</text>
</comment>
<dbReference type="AlphaFoldDB" id="A0A0P8A809"/>